<dbReference type="SUPFAM" id="SSF51695">
    <property type="entry name" value="PLC-like phosphodiesterases"/>
    <property type="match status" value="1"/>
</dbReference>
<keyword evidence="3" id="KW-1185">Reference proteome</keyword>
<dbReference type="Pfam" id="PF03009">
    <property type="entry name" value="GDPD"/>
    <property type="match status" value="1"/>
</dbReference>
<dbReference type="InterPro" id="IPR017946">
    <property type="entry name" value="PLC-like_Pdiesterase_TIM-brl"/>
</dbReference>
<dbReference type="GO" id="GO:0008889">
    <property type="term" value="F:glycerophosphodiester phosphodiesterase activity"/>
    <property type="evidence" value="ECO:0007669"/>
    <property type="project" value="UniProtKB-EC"/>
</dbReference>
<dbReference type="EMBL" id="JAGIOF010000004">
    <property type="protein sequence ID" value="MBP2388808.1"/>
    <property type="molecule type" value="Genomic_DNA"/>
</dbReference>
<evidence type="ECO:0000313" key="3">
    <source>
        <dbReference type="Proteomes" id="UP001296993"/>
    </source>
</evidence>
<dbReference type="Gene3D" id="3.20.20.190">
    <property type="entry name" value="Phosphatidylinositol (PI) phosphodiesterase"/>
    <property type="match status" value="1"/>
</dbReference>
<dbReference type="EC" id="3.1.4.46" evidence="2"/>
<protein>
    <submittedName>
        <fullName evidence="2">Glycerophosphoryl diester phosphodiesterase</fullName>
        <ecNumber evidence="2">3.1.4.46</ecNumber>
    </submittedName>
</protein>
<dbReference type="PANTHER" id="PTHR46211">
    <property type="entry name" value="GLYCEROPHOSPHORYL DIESTER PHOSPHODIESTERASE"/>
    <property type="match status" value="1"/>
</dbReference>
<keyword evidence="2" id="KW-0378">Hydrolase</keyword>
<gene>
    <name evidence="2" type="ORF">JOF47_004381</name>
</gene>
<dbReference type="PROSITE" id="PS51704">
    <property type="entry name" value="GP_PDE"/>
    <property type="match status" value="1"/>
</dbReference>
<evidence type="ECO:0000313" key="2">
    <source>
        <dbReference type="EMBL" id="MBP2388808.1"/>
    </source>
</evidence>
<name>A0ABS4XKL9_9MICC</name>
<sequence>MRTLVYAHRGSSKAYAENTRAAYMQALVDGADGIECDVHLSSDGFVVCHHDPTVDRTSDSTGRVGEKTLDQLRNLDFSSWKNPSIPEEFGAINEQLVTLRELVLLMQKADRDVGLAVEIKHPSPFGRRLEDATLAELTDLGWNAKDSMLGKIYVTFMSFDPGSVRYLLERIPARHLCQLVTEVDEEWIDELVRSGETDRAGVAAVLAQAMTQGVELLDSGVPQLAGPGVAYVRKHPSVIAAWMRRGATFRVWTVDDPEDAGFLVDLGVEQLTSNVPAFIKSHLGIS</sequence>
<dbReference type="PANTHER" id="PTHR46211:SF13">
    <property type="entry name" value="GLYCEROPHOSPHODIESTER PHOSPHODIESTERASE 1-RELATED"/>
    <property type="match status" value="1"/>
</dbReference>
<dbReference type="InterPro" id="IPR030395">
    <property type="entry name" value="GP_PDE_dom"/>
</dbReference>
<feature type="domain" description="GP-PDE" evidence="1">
    <location>
        <begin position="3"/>
        <end position="283"/>
    </location>
</feature>
<dbReference type="RefSeq" id="WP_210002682.1">
    <property type="nucleotide sequence ID" value="NZ_BAAAJY010000014.1"/>
</dbReference>
<reference evidence="2 3" key="1">
    <citation type="submission" date="2021-03" db="EMBL/GenBank/DDBJ databases">
        <title>Sequencing the genomes of 1000 actinobacteria strains.</title>
        <authorList>
            <person name="Klenk H.-P."/>
        </authorList>
    </citation>
    <scope>NUCLEOTIDE SEQUENCE [LARGE SCALE GENOMIC DNA]</scope>
    <source>
        <strain evidence="2 3">DSM 15797</strain>
    </source>
</reference>
<organism evidence="2 3">
    <name type="scientific">Paeniglutamicibacter kerguelensis</name>
    <dbReference type="NCBI Taxonomy" id="254788"/>
    <lineage>
        <taxon>Bacteria</taxon>
        <taxon>Bacillati</taxon>
        <taxon>Actinomycetota</taxon>
        <taxon>Actinomycetes</taxon>
        <taxon>Micrococcales</taxon>
        <taxon>Micrococcaceae</taxon>
        <taxon>Paeniglutamicibacter</taxon>
    </lineage>
</organism>
<accession>A0ABS4XKL9</accession>
<evidence type="ECO:0000259" key="1">
    <source>
        <dbReference type="PROSITE" id="PS51704"/>
    </source>
</evidence>
<dbReference type="Proteomes" id="UP001296993">
    <property type="component" value="Unassembled WGS sequence"/>
</dbReference>
<comment type="caution">
    <text evidence="2">The sequence shown here is derived from an EMBL/GenBank/DDBJ whole genome shotgun (WGS) entry which is preliminary data.</text>
</comment>
<proteinExistence type="predicted"/>